<reference evidence="2 3" key="1">
    <citation type="journal article" name="Nat. Commun.">
        <title>Undinarchaeota illuminate DPANN phylogeny and the impact of gene transfer on archaeal evolution.</title>
        <authorList>
            <person name="Dombrowski N."/>
            <person name="Williams T.A."/>
            <person name="Sun J."/>
            <person name="Woodcroft B.J."/>
            <person name="Lee J.H."/>
            <person name="Minh B.Q."/>
            <person name="Rinke C."/>
            <person name="Spang A."/>
        </authorList>
    </citation>
    <scope>NUCLEOTIDE SEQUENCE [LARGE SCALE GENOMIC DNA]</scope>
    <source>
        <strain evidence="2">MAG_bin1129</strain>
    </source>
</reference>
<accession>A0A832XI28</accession>
<dbReference type="EMBL" id="DVAB01000014">
    <property type="protein sequence ID" value="HIK00186.1"/>
    <property type="molecule type" value="Genomic_DNA"/>
</dbReference>
<organism evidence="2 3">
    <name type="scientific">Candidatus Naiadarchaeum limnaeum</name>
    <dbReference type="NCBI Taxonomy" id="2756139"/>
    <lineage>
        <taxon>Archaea</taxon>
        <taxon>Candidatus Undinarchaeota</taxon>
        <taxon>Candidatus Undinarchaeia</taxon>
        <taxon>Candidatus Naiadarchaeales</taxon>
        <taxon>Candidatus Naiadarchaeaceae</taxon>
        <taxon>Candidatus Naiadarchaeum</taxon>
    </lineage>
</organism>
<dbReference type="AlphaFoldDB" id="A0A832XI28"/>
<feature type="region of interest" description="Disordered" evidence="1">
    <location>
        <begin position="26"/>
        <end position="45"/>
    </location>
</feature>
<dbReference type="Proteomes" id="UP000646946">
    <property type="component" value="Unassembled WGS sequence"/>
</dbReference>
<evidence type="ECO:0000313" key="2">
    <source>
        <dbReference type="EMBL" id="HIK00186.1"/>
    </source>
</evidence>
<name>A0A832XI28_9ARCH</name>
<keyword evidence="3" id="KW-1185">Reference proteome</keyword>
<protein>
    <submittedName>
        <fullName evidence="2">Uncharacterized protein</fullName>
    </submittedName>
</protein>
<gene>
    <name evidence="2" type="ORF">H1016_01455</name>
</gene>
<proteinExistence type="predicted"/>
<sequence length="45" mass="5508">MATSKRRLKKRKKEYEEIMHEIVPPFEPLEPKKAKKKKHSQDFLQ</sequence>
<comment type="caution">
    <text evidence="2">The sequence shown here is derived from an EMBL/GenBank/DDBJ whole genome shotgun (WGS) entry which is preliminary data.</text>
</comment>
<evidence type="ECO:0000313" key="3">
    <source>
        <dbReference type="Proteomes" id="UP000646946"/>
    </source>
</evidence>
<evidence type="ECO:0000256" key="1">
    <source>
        <dbReference type="SAM" id="MobiDB-lite"/>
    </source>
</evidence>